<name>A0A375CDK5_9BURK</name>
<evidence type="ECO:0000256" key="2">
    <source>
        <dbReference type="ARBA" id="ARBA00022679"/>
    </source>
</evidence>
<protein>
    <submittedName>
        <fullName evidence="3">ADP-heptose--LPS heptosyltransferase glycosyltransferase 9 family</fullName>
        <ecNumber evidence="3">2.-.-.-</ecNumber>
    </submittedName>
</protein>
<dbReference type="GO" id="GO:0008713">
    <property type="term" value="F:ADP-heptose-lipopolysaccharide heptosyltransferase activity"/>
    <property type="evidence" value="ECO:0007669"/>
    <property type="project" value="TreeGrafter"/>
</dbReference>
<keyword evidence="2 3" id="KW-0808">Transferase</keyword>
<evidence type="ECO:0000313" key="3">
    <source>
        <dbReference type="EMBL" id="SOY68158.1"/>
    </source>
</evidence>
<dbReference type="GO" id="GO:0005829">
    <property type="term" value="C:cytosol"/>
    <property type="evidence" value="ECO:0007669"/>
    <property type="project" value="TreeGrafter"/>
</dbReference>
<dbReference type="PANTHER" id="PTHR30160">
    <property type="entry name" value="TETRAACYLDISACCHARIDE 4'-KINASE-RELATED"/>
    <property type="match status" value="1"/>
</dbReference>
<dbReference type="RefSeq" id="WP_116359399.1">
    <property type="nucleotide sequence ID" value="NZ_LT976854.1"/>
</dbReference>
<dbReference type="PANTHER" id="PTHR30160:SF7">
    <property type="entry name" value="ADP-HEPTOSE--LPS HEPTOSYLTRANSFERASE 2"/>
    <property type="match status" value="1"/>
</dbReference>
<dbReference type="Pfam" id="PF01075">
    <property type="entry name" value="Glyco_transf_9"/>
    <property type="match status" value="1"/>
</dbReference>
<comment type="caution">
    <text evidence="3">The sequence shown here is derived from an EMBL/GenBank/DDBJ whole genome shotgun (WGS) entry which is preliminary data.</text>
</comment>
<dbReference type="Gene3D" id="3.40.50.2000">
    <property type="entry name" value="Glycogen Phosphorylase B"/>
    <property type="match status" value="2"/>
</dbReference>
<organism evidence="3">
    <name type="scientific">Cupriavidus taiwanensis</name>
    <dbReference type="NCBI Taxonomy" id="164546"/>
    <lineage>
        <taxon>Bacteria</taxon>
        <taxon>Pseudomonadati</taxon>
        <taxon>Pseudomonadota</taxon>
        <taxon>Betaproteobacteria</taxon>
        <taxon>Burkholderiales</taxon>
        <taxon>Burkholderiaceae</taxon>
        <taxon>Cupriavidus</taxon>
    </lineage>
</organism>
<proteinExistence type="predicted"/>
<dbReference type="EMBL" id="OFSQ01000038">
    <property type="protein sequence ID" value="SOY68158.1"/>
    <property type="molecule type" value="Genomic_DNA"/>
</dbReference>
<dbReference type="OrthoDB" id="9807356at2"/>
<dbReference type="GO" id="GO:0009244">
    <property type="term" value="P:lipopolysaccharide core region biosynthetic process"/>
    <property type="evidence" value="ECO:0007669"/>
    <property type="project" value="TreeGrafter"/>
</dbReference>
<accession>A0A375CDK5</accession>
<dbReference type="InterPro" id="IPR051199">
    <property type="entry name" value="LPS_LOS_Heptosyltrfase"/>
</dbReference>
<dbReference type="SUPFAM" id="SSF53756">
    <property type="entry name" value="UDP-Glycosyltransferase/glycogen phosphorylase"/>
    <property type="match status" value="1"/>
</dbReference>
<sequence>MSKQWKVRLANLCIGAYRFLSISPRARRSPVHDQRFSRLVVFSTTALGDFMLNTPAIRALRNRFPDASITLVANPRNRDLVSACPYFNDVVFWDHKARSIVATIWRLRKRKPQLAVILHSKAPYDLIAAVFAGCSYLFKNIYDDELPGQERWLEAGTWTRDKGHLIQSKLDLVGHLGCDTSNTEMFVPVRPVIGGSPANTVIGFQLGASQPIRCWPIEHFIKLAKALLAEAEDTAIALIGSDKERSLEARFMAGLTPQERQRVISHVGRTTLPTLLTVIQRMKVLVTGDTGPLHLAIALKVRTVSLFATASPEKTGPYQDMALHKVLHVAMDWRQLTEAGRPPMAFIEVDEVLSSVVASMRSGEPGHPRLLPAHARPVQRTAGQEVAALAVS</sequence>
<evidence type="ECO:0000256" key="1">
    <source>
        <dbReference type="ARBA" id="ARBA00022676"/>
    </source>
</evidence>
<keyword evidence="1" id="KW-0328">Glycosyltransferase</keyword>
<dbReference type="AlphaFoldDB" id="A0A375CDK5"/>
<reference evidence="3" key="1">
    <citation type="submission" date="2018-01" db="EMBL/GenBank/DDBJ databases">
        <authorList>
            <person name="Clerissi C."/>
        </authorList>
    </citation>
    <scope>NUCLEOTIDE SEQUENCE</scope>
    <source>
        <strain evidence="3">Cupriavidus sp. LMG 19464</strain>
    </source>
</reference>
<dbReference type="Proteomes" id="UP000256780">
    <property type="component" value="Chromosome CBM2587_b"/>
</dbReference>
<gene>
    <name evidence="3" type="ORF">CBM2587_B90594</name>
</gene>
<dbReference type="CDD" id="cd03789">
    <property type="entry name" value="GT9_LPS_heptosyltransferase"/>
    <property type="match status" value="1"/>
</dbReference>
<dbReference type="InterPro" id="IPR002201">
    <property type="entry name" value="Glyco_trans_9"/>
</dbReference>
<dbReference type="EC" id="2.-.-.-" evidence="3"/>